<name>A0A7J7NQ07_9MAGN</name>
<dbReference type="InterPro" id="IPR011054">
    <property type="entry name" value="Rudment_hybrid_motif"/>
</dbReference>
<dbReference type="PANTHER" id="PTHR45728">
    <property type="entry name" value="ACETYL-COA CARBOXYLASE, ISOFORM A"/>
    <property type="match status" value="1"/>
</dbReference>
<reference evidence="1 2" key="1">
    <citation type="journal article" date="2020" name="IScience">
        <title>Genome Sequencing of the Endangered Kingdonia uniflora (Circaeasteraceae, Ranunculales) Reveals Potential Mechanisms of Evolutionary Specialization.</title>
        <authorList>
            <person name="Sun Y."/>
            <person name="Deng T."/>
            <person name="Zhang A."/>
            <person name="Moore M.J."/>
            <person name="Landis J.B."/>
            <person name="Lin N."/>
            <person name="Zhang H."/>
            <person name="Zhang X."/>
            <person name="Huang J."/>
            <person name="Zhang X."/>
            <person name="Sun H."/>
            <person name="Wang H."/>
        </authorList>
    </citation>
    <scope>NUCLEOTIDE SEQUENCE [LARGE SCALE GENOMIC DNA]</scope>
    <source>
        <strain evidence="1">TB1705</strain>
        <tissue evidence="1">Leaf</tissue>
    </source>
</reference>
<dbReference type="EMBL" id="JACGCM010000669">
    <property type="protein sequence ID" value="KAF6169275.1"/>
    <property type="molecule type" value="Genomic_DNA"/>
</dbReference>
<protein>
    <recommendedName>
        <fullName evidence="3">Reverse transcriptase zinc-binding domain-containing protein</fullName>
    </recommendedName>
</protein>
<dbReference type="PANTHER" id="PTHR45728:SF3">
    <property type="entry name" value="ACETYL-COA CARBOXYLASE"/>
    <property type="match status" value="1"/>
</dbReference>
<dbReference type="InterPro" id="IPR049076">
    <property type="entry name" value="ACCA"/>
</dbReference>
<dbReference type="Proteomes" id="UP000541444">
    <property type="component" value="Unassembled WGS sequence"/>
</dbReference>
<dbReference type="Gene3D" id="3.30.470.20">
    <property type="entry name" value="ATP-grasp fold, B domain"/>
    <property type="match status" value="1"/>
</dbReference>
<dbReference type="AlphaFoldDB" id="A0A7J7NQ07"/>
<gene>
    <name evidence="1" type="ORF">GIB67_013705</name>
</gene>
<dbReference type="GO" id="GO:0003989">
    <property type="term" value="F:acetyl-CoA carboxylase activity"/>
    <property type="evidence" value="ECO:0007669"/>
    <property type="project" value="InterPro"/>
</dbReference>
<evidence type="ECO:0000313" key="1">
    <source>
        <dbReference type="EMBL" id="KAF6169275.1"/>
    </source>
</evidence>
<evidence type="ECO:0008006" key="3">
    <source>
        <dbReference type="Google" id="ProtNLM"/>
    </source>
</evidence>
<dbReference type="OrthoDB" id="1717299at2759"/>
<evidence type="ECO:0000313" key="2">
    <source>
        <dbReference type="Proteomes" id="UP000541444"/>
    </source>
</evidence>
<sequence>MWQVRTGNRVHFWTDPWIPPDGARKPTPRPGINMEDRLIWVSAFIDPTRRSWRREELAIWCDDTSANLISQIYIPREGSLDELKWNPSKDGKFSIKCTYRALMPGFQMEQIAVHLALTDISCPLCLAPVESLHHFLLECAFTRAVWFGTSRGGLLHQAAHLSVHEWIEMWLSPPTDWPIEWDTWTEITFSLYWLSWKARCVWIFQNTISDSLRISRAINKIIAFETVFRNERISIKVPWGNKFGICTSCYFEIRRFYGMNHYGEYDAWKRTSAIATPFDFDQAQSVRPKGHCVVVQVTSKDPDDEFKPAGDKVQELSFKRHVFAFGESRALDIVNMVLGLKEMIHIWVEICINVDYTIDLLNVLEYRDNKIHTGWLDSRIAMRVRAERPSWYHVYCSKSN</sequence>
<organism evidence="1 2">
    <name type="scientific">Kingdonia uniflora</name>
    <dbReference type="NCBI Taxonomy" id="39325"/>
    <lineage>
        <taxon>Eukaryota</taxon>
        <taxon>Viridiplantae</taxon>
        <taxon>Streptophyta</taxon>
        <taxon>Embryophyta</taxon>
        <taxon>Tracheophyta</taxon>
        <taxon>Spermatophyta</taxon>
        <taxon>Magnoliopsida</taxon>
        <taxon>Ranunculales</taxon>
        <taxon>Circaeasteraceae</taxon>
        <taxon>Kingdonia</taxon>
    </lineage>
</organism>
<dbReference type="GO" id="GO:0006633">
    <property type="term" value="P:fatty acid biosynthetic process"/>
    <property type="evidence" value="ECO:0007669"/>
    <property type="project" value="TreeGrafter"/>
</dbReference>
<keyword evidence="2" id="KW-1185">Reference proteome</keyword>
<dbReference type="SUPFAM" id="SSF51246">
    <property type="entry name" value="Rudiment single hybrid motif"/>
    <property type="match status" value="1"/>
</dbReference>
<proteinExistence type="predicted"/>
<comment type="caution">
    <text evidence="1">The sequence shown here is derived from an EMBL/GenBank/DDBJ whole genome shotgun (WGS) entry which is preliminary data.</text>
</comment>
<accession>A0A7J7NQ07</accession>